<feature type="domain" description="PAC" evidence="8">
    <location>
        <begin position="434"/>
        <end position="486"/>
    </location>
</feature>
<feature type="coiled-coil region" evidence="4">
    <location>
        <begin position="311"/>
        <end position="362"/>
    </location>
</feature>
<feature type="coiled-coil region" evidence="4">
    <location>
        <begin position="154"/>
        <end position="199"/>
    </location>
</feature>
<dbReference type="KEGG" id="rhoz:GXP67_14300"/>
<dbReference type="SUPFAM" id="SSF55785">
    <property type="entry name" value="PYP-like sensor domain (PAS domain)"/>
    <property type="match status" value="4"/>
</dbReference>
<keyword evidence="1 3" id="KW-0807">Transducer</keyword>
<dbReference type="GO" id="GO:0007165">
    <property type="term" value="P:signal transduction"/>
    <property type="evidence" value="ECO:0007669"/>
    <property type="project" value="UniProtKB-KW"/>
</dbReference>
<evidence type="ECO:0000259" key="8">
    <source>
        <dbReference type="PROSITE" id="PS50113"/>
    </source>
</evidence>
<proteinExistence type="inferred from homology"/>
<evidence type="ECO:0000256" key="5">
    <source>
        <dbReference type="SAM" id="MobiDB-lite"/>
    </source>
</evidence>
<feature type="domain" description="PAS" evidence="7">
    <location>
        <begin position="514"/>
        <end position="566"/>
    </location>
</feature>
<dbReference type="InterPro" id="IPR003660">
    <property type="entry name" value="HAMP_dom"/>
</dbReference>
<dbReference type="RefSeq" id="WP_162443742.1">
    <property type="nucleotide sequence ID" value="NZ_CP048222.1"/>
</dbReference>
<feature type="domain" description="HAMP" evidence="9">
    <location>
        <begin position="729"/>
        <end position="781"/>
    </location>
</feature>
<protein>
    <submittedName>
        <fullName evidence="10">PAS domain S-box protein</fullName>
    </submittedName>
</protein>
<feature type="domain" description="Methyl-accepting transducer" evidence="6">
    <location>
        <begin position="800"/>
        <end position="1036"/>
    </location>
</feature>
<dbReference type="InterPro" id="IPR004089">
    <property type="entry name" value="MCPsignal_dom"/>
</dbReference>
<dbReference type="NCBIfam" id="TIGR00229">
    <property type="entry name" value="sensory_box"/>
    <property type="match status" value="3"/>
</dbReference>
<feature type="domain" description="PAS" evidence="7">
    <location>
        <begin position="379"/>
        <end position="415"/>
    </location>
</feature>
<feature type="domain" description="PAC" evidence="8">
    <location>
        <begin position="569"/>
        <end position="621"/>
    </location>
</feature>
<accession>A0A6C0GIC6</accession>
<dbReference type="Gene3D" id="1.10.287.950">
    <property type="entry name" value="Methyl-accepting chemotaxis protein"/>
    <property type="match status" value="1"/>
</dbReference>
<dbReference type="PROSITE" id="PS50112">
    <property type="entry name" value="PAS"/>
    <property type="match status" value="3"/>
</dbReference>
<dbReference type="SUPFAM" id="SSF58104">
    <property type="entry name" value="Methyl-accepting chemotaxis protein (MCP) signaling domain"/>
    <property type="match status" value="1"/>
</dbReference>
<dbReference type="InterPro" id="IPR013655">
    <property type="entry name" value="PAS_fold_3"/>
</dbReference>
<evidence type="ECO:0000313" key="11">
    <source>
        <dbReference type="Proteomes" id="UP000480178"/>
    </source>
</evidence>
<dbReference type="Pfam" id="PF08448">
    <property type="entry name" value="PAS_4"/>
    <property type="match status" value="1"/>
</dbReference>
<evidence type="ECO:0000256" key="4">
    <source>
        <dbReference type="SAM" id="Coils"/>
    </source>
</evidence>
<dbReference type="PANTHER" id="PTHR32089">
    <property type="entry name" value="METHYL-ACCEPTING CHEMOTAXIS PROTEIN MCPB"/>
    <property type="match status" value="1"/>
</dbReference>
<keyword evidence="4" id="KW-0175">Coiled coil</keyword>
<evidence type="ECO:0000256" key="2">
    <source>
        <dbReference type="ARBA" id="ARBA00029447"/>
    </source>
</evidence>
<dbReference type="InterPro" id="IPR013656">
    <property type="entry name" value="PAS_4"/>
</dbReference>
<feature type="domain" description="PAS" evidence="7">
    <location>
        <begin position="35"/>
        <end position="82"/>
    </location>
</feature>
<evidence type="ECO:0000259" key="7">
    <source>
        <dbReference type="PROSITE" id="PS50112"/>
    </source>
</evidence>
<dbReference type="SMART" id="SM00283">
    <property type="entry name" value="MA"/>
    <property type="match status" value="1"/>
</dbReference>
<dbReference type="PROSITE" id="PS50885">
    <property type="entry name" value="HAMP"/>
    <property type="match status" value="1"/>
</dbReference>
<name>A0A6C0GIC6_9BACT</name>
<evidence type="ECO:0000259" key="6">
    <source>
        <dbReference type="PROSITE" id="PS50111"/>
    </source>
</evidence>
<dbReference type="Gene3D" id="3.30.450.20">
    <property type="entry name" value="PAS domain"/>
    <property type="match status" value="4"/>
</dbReference>
<dbReference type="InterPro" id="IPR000014">
    <property type="entry name" value="PAS"/>
</dbReference>
<evidence type="ECO:0000259" key="9">
    <source>
        <dbReference type="PROSITE" id="PS50885"/>
    </source>
</evidence>
<comment type="similarity">
    <text evidence="2">Belongs to the methyl-accepting chemotaxis (MCP) protein family.</text>
</comment>
<evidence type="ECO:0000313" key="10">
    <source>
        <dbReference type="EMBL" id="QHT67719.1"/>
    </source>
</evidence>
<evidence type="ECO:0000256" key="3">
    <source>
        <dbReference type="PROSITE-ProRule" id="PRU00284"/>
    </source>
</evidence>
<dbReference type="EMBL" id="CP048222">
    <property type="protein sequence ID" value="QHT67719.1"/>
    <property type="molecule type" value="Genomic_DNA"/>
</dbReference>
<dbReference type="GO" id="GO:0016020">
    <property type="term" value="C:membrane"/>
    <property type="evidence" value="ECO:0007669"/>
    <property type="project" value="InterPro"/>
</dbReference>
<feature type="region of interest" description="Disordered" evidence="5">
    <location>
        <begin position="1"/>
        <end position="32"/>
    </location>
</feature>
<dbReference type="CDD" id="cd00130">
    <property type="entry name" value="PAS"/>
    <property type="match status" value="3"/>
</dbReference>
<dbReference type="InterPro" id="IPR001610">
    <property type="entry name" value="PAC"/>
</dbReference>
<keyword evidence="11" id="KW-1185">Reference proteome</keyword>
<organism evidence="10 11">
    <name type="scientific">Rhodocytophaga rosea</name>
    <dbReference type="NCBI Taxonomy" id="2704465"/>
    <lineage>
        <taxon>Bacteria</taxon>
        <taxon>Pseudomonadati</taxon>
        <taxon>Bacteroidota</taxon>
        <taxon>Cytophagia</taxon>
        <taxon>Cytophagales</taxon>
        <taxon>Rhodocytophagaceae</taxon>
        <taxon>Rhodocytophaga</taxon>
    </lineage>
</organism>
<dbReference type="CDD" id="cd11386">
    <property type="entry name" value="MCP_signal"/>
    <property type="match status" value="1"/>
</dbReference>
<dbReference type="Pfam" id="PF18947">
    <property type="entry name" value="HAMP_2"/>
    <property type="match status" value="1"/>
</dbReference>
<dbReference type="PROSITE" id="PS50113">
    <property type="entry name" value="PAC"/>
    <property type="match status" value="3"/>
</dbReference>
<dbReference type="Proteomes" id="UP000480178">
    <property type="component" value="Chromosome"/>
</dbReference>
<evidence type="ECO:0000256" key="1">
    <source>
        <dbReference type="ARBA" id="ARBA00023224"/>
    </source>
</evidence>
<dbReference type="Pfam" id="PF00015">
    <property type="entry name" value="MCPsignal"/>
    <property type="match status" value="1"/>
</dbReference>
<gene>
    <name evidence="10" type="ORF">GXP67_14300</name>
</gene>
<dbReference type="InterPro" id="IPR000700">
    <property type="entry name" value="PAS-assoc_C"/>
</dbReference>
<dbReference type="SMART" id="SM00091">
    <property type="entry name" value="PAS"/>
    <property type="match status" value="4"/>
</dbReference>
<reference evidence="10 11" key="1">
    <citation type="submission" date="2020-01" db="EMBL/GenBank/DDBJ databases">
        <authorList>
            <person name="Kim M.K."/>
        </authorList>
    </citation>
    <scope>NUCLEOTIDE SEQUENCE [LARGE SCALE GENOMIC DNA]</scope>
    <source>
        <strain evidence="10 11">172606-1</strain>
    </source>
</reference>
<dbReference type="Pfam" id="PF08447">
    <property type="entry name" value="PAS_3"/>
    <property type="match status" value="3"/>
</dbReference>
<sequence length="1088" mass="120693">MALGNNIKKDQLIPANNQPETKKGAKNSMKSSVSVDDQYSQILEALSKSQAVIEFNMDGTVITANENFLNLLGYTLADVKGKHHRIFCQENYSNSTAYKKFWENLNKGRFDAAQYKRIGKDGKEIWIQATYNPILDGSGKPYKVVKFATDITEQKKMEAEINEASGQLKRQEADLQQNMEKLQDIQEDMKQIIRESQAKEQYLNDLINVSKDSIFTVDREYKIISFNETLKHSYTSLGIDLQKGTDMLQILGEEERIKLIVNYQKAFQGETIEVTQSFSTNNVESHYLMTYSPLRNENGDIIAAAVFSKDISALVQAQKQAESLLKEARQQAEEMKAQEEELRQNMEEVQATQDEMARKQIELDGQIAALNNAAIVSEVDLKGHILAVNDEFCRLAKYTREELIGQKQSIVRHPDMPGAVFDDLWATITKGKVWRGEVKNRAKDGSHYWVAATITPVLNENGRPVKYIGVRFDITAQKEQEEEIKRNMQEMARKQIELDGQMAALNNAAIVSEVDLKGNILAVNDEFCRLAKYTREELIGQKQSIVRHPDMPSAVFDDLWATITKGKVWRGEVKNRAKDGSHYWVAATITPVLNENGRPVKYIGVRFDTTAQKEQEVKIKDNVEQMQKAVDMQKANLLGFEQATKFIQELTIGNFNSQMNVAGLEIDENVSGVISNLNSLRNTLKEIISEVNQVVKLAGEEGKLNARLNVKENKGEWKVLLDSMNLLLASISEPVLEFNSIIAEMAKGDLTNKFQMKVNGDILNMASSLNTAITNLSDLLSTIGLSSDVVADSSKGMMKKSESMKNNTTEVASAISQMAKGAQEQAIKTDASSKLVEEVLRSANTMEQKANVINKAAEKGQKGSEDGLKIVKRLVENMGEIGESAKKTSGSIDILTQRAEEIARTLNVITDIAAQTNLLALNAAIEAARAGDAGRGFAVVAEEIRKLAEDSRRSAVDIEKIIKDVQKDTLAAGKAIETMHSSVKMGDNASKEAESIFQEIAKSSNETFSFSKEIQEATSEQKSSISAVVKNIEQIVVVAEETAAGTQQVASSSQQLNQGMNDITEASAKLSQVAAELQTGVSKFKLKK</sequence>
<dbReference type="PROSITE" id="PS50111">
    <property type="entry name" value="CHEMOTAXIS_TRANSDUC_2"/>
    <property type="match status" value="1"/>
</dbReference>
<dbReference type="PANTHER" id="PTHR32089:SF112">
    <property type="entry name" value="LYSOZYME-LIKE PROTEIN-RELATED"/>
    <property type="match status" value="1"/>
</dbReference>
<dbReference type="AlphaFoldDB" id="A0A6C0GIC6"/>
<dbReference type="SMART" id="SM00086">
    <property type="entry name" value="PAC"/>
    <property type="match status" value="3"/>
</dbReference>
<dbReference type="Gene3D" id="1.20.120.1530">
    <property type="match status" value="1"/>
</dbReference>
<feature type="domain" description="PAC" evidence="8">
    <location>
        <begin position="111"/>
        <end position="163"/>
    </location>
</feature>
<dbReference type="InterPro" id="IPR035965">
    <property type="entry name" value="PAS-like_dom_sf"/>
</dbReference>